<feature type="region of interest" description="Disordered" evidence="11">
    <location>
        <begin position="843"/>
        <end position="862"/>
    </location>
</feature>
<keyword evidence="5 14" id="KW-0808">Transferase</keyword>
<evidence type="ECO:0000256" key="9">
    <source>
        <dbReference type="ARBA" id="ARBA00023316"/>
    </source>
</evidence>
<dbReference type="EC" id="2.4.1.16" evidence="2"/>
<evidence type="ECO:0000259" key="13">
    <source>
        <dbReference type="PROSITE" id="PS50819"/>
    </source>
</evidence>
<protein>
    <recommendedName>
        <fullName evidence="2">chitin synthase</fullName>
        <ecNumber evidence="2">2.4.1.16</ecNumber>
    </recommendedName>
</protein>
<dbReference type="GO" id="GO:0004100">
    <property type="term" value="F:chitin synthase activity"/>
    <property type="evidence" value="ECO:0007669"/>
    <property type="project" value="UniProtKB-EC"/>
</dbReference>
<feature type="transmembrane region" description="Helical" evidence="12">
    <location>
        <begin position="1480"/>
        <end position="1499"/>
    </location>
</feature>
<dbReference type="GO" id="GO:0004519">
    <property type="term" value="F:endonuclease activity"/>
    <property type="evidence" value="ECO:0007669"/>
    <property type="project" value="InterPro"/>
</dbReference>
<accession>A0A2J6S069</accession>
<dbReference type="OrthoDB" id="26569at2759"/>
<evidence type="ECO:0000256" key="6">
    <source>
        <dbReference type="ARBA" id="ARBA00022692"/>
    </source>
</evidence>
<gene>
    <name evidence="14" type="ORF">L207DRAFT_579112</name>
</gene>
<proteinExistence type="inferred from homology"/>
<feature type="region of interest" description="Disordered" evidence="11">
    <location>
        <begin position="647"/>
        <end position="678"/>
    </location>
</feature>
<dbReference type="SUPFAM" id="SSF53448">
    <property type="entry name" value="Nucleotide-diphospho-sugar transferases"/>
    <property type="match status" value="1"/>
</dbReference>
<evidence type="ECO:0000256" key="1">
    <source>
        <dbReference type="ARBA" id="ARBA00004651"/>
    </source>
</evidence>
<dbReference type="Gene3D" id="3.10.28.10">
    <property type="entry name" value="Homing endonucleases"/>
    <property type="match status" value="1"/>
</dbReference>
<dbReference type="Pfam" id="PF01644">
    <property type="entry name" value="Chitin_synth_1"/>
    <property type="match status" value="2"/>
</dbReference>
<feature type="transmembrane region" description="Helical" evidence="12">
    <location>
        <begin position="1520"/>
        <end position="1543"/>
    </location>
</feature>
<dbReference type="SUPFAM" id="SSF55608">
    <property type="entry name" value="Homing endonucleases"/>
    <property type="match status" value="1"/>
</dbReference>
<comment type="subcellular location">
    <subcellularLocation>
        <location evidence="1">Cell membrane</location>
        <topology evidence="1">Multi-pass membrane protein</topology>
    </subcellularLocation>
</comment>
<feature type="domain" description="DOD-type homing endonuclease" evidence="13">
    <location>
        <begin position="803"/>
        <end position="967"/>
    </location>
</feature>
<feature type="region of interest" description="Disordered" evidence="11">
    <location>
        <begin position="1"/>
        <end position="66"/>
    </location>
</feature>
<keyword evidence="6 12" id="KW-0812">Transmembrane</keyword>
<dbReference type="GO" id="GO:0071555">
    <property type="term" value="P:cell wall organization"/>
    <property type="evidence" value="ECO:0007669"/>
    <property type="project" value="UniProtKB-KW"/>
</dbReference>
<keyword evidence="8 12" id="KW-0472">Membrane</keyword>
<dbReference type="EMBL" id="KZ613941">
    <property type="protein sequence ID" value="PMD44157.1"/>
    <property type="molecule type" value="Genomic_DNA"/>
</dbReference>
<feature type="transmembrane region" description="Helical" evidence="12">
    <location>
        <begin position="1354"/>
        <end position="1375"/>
    </location>
</feature>
<dbReference type="Proteomes" id="UP000235786">
    <property type="component" value="Unassembled WGS sequence"/>
</dbReference>
<keyword evidence="7 12" id="KW-1133">Transmembrane helix</keyword>
<dbReference type="SUPFAM" id="SSF51294">
    <property type="entry name" value="Hedgehog/intein (Hint) domain"/>
    <property type="match status" value="1"/>
</dbReference>
<feature type="transmembrane region" description="Helical" evidence="12">
    <location>
        <begin position="1303"/>
        <end position="1325"/>
    </location>
</feature>
<dbReference type="InterPro" id="IPR004042">
    <property type="entry name" value="Intein_endonuc_central"/>
</dbReference>
<keyword evidence="4" id="KW-0328">Glycosyltransferase</keyword>
<keyword evidence="9" id="KW-0961">Cell wall biogenesis/degradation</keyword>
<dbReference type="Pfam" id="PF08407">
    <property type="entry name" value="Chitin_synth_1N"/>
    <property type="match status" value="1"/>
</dbReference>
<evidence type="ECO:0000256" key="12">
    <source>
        <dbReference type="SAM" id="Phobius"/>
    </source>
</evidence>
<keyword evidence="3" id="KW-1003">Cell membrane</keyword>
<reference evidence="14 15" key="1">
    <citation type="submission" date="2016-04" db="EMBL/GenBank/DDBJ databases">
        <title>A degradative enzymes factory behind the ericoid mycorrhizal symbiosis.</title>
        <authorList>
            <consortium name="DOE Joint Genome Institute"/>
            <person name="Martino E."/>
            <person name="Morin E."/>
            <person name="Grelet G."/>
            <person name="Kuo A."/>
            <person name="Kohler A."/>
            <person name="Daghino S."/>
            <person name="Barry K."/>
            <person name="Choi C."/>
            <person name="Cichocki N."/>
            <person name="Clum A."/>
            <person name="Copeland A."/>
            <person name="Hainaut M."/>
            <person name="Haridas S."/>
            <person name="Labutti K."/>
            <person name="Lindquist E."/>
            <person name="Lipzen A."/>
            <person name="Khouja H.-R."/>
            <person name="Murat C."/>
            <person name="Ohm R."/>
            <person name="Olson A."/>
            <person name="Spatafora J."/>
            <person name="Veneault-Fourrey C."/>
            <person name="Henrissat B."/>
            <person name="Grigoriev I."/>
            <person name="Martin F."/>
            <person name="Perotto S."/>
        </authorList>
    </citation>
    <scope>NUCLEOTIDE SEQUENCE [LARGE SCALE GENOMIC DNA]</scope>
    <source>
        <strain evidence="14 15">F</strain>
    </source>
</reference>
<evidence type="ECO:0000256" key="2">
    <source>
        <dbReference type="ARBA" id="ARBA00012543"/>
    </source>
</evidence>
<evidence type="ECO:0000313" key="15">
    <source>
        <dbReference type="Proteomes" id="UP000235786"/>
    </source>
</evidence>
<evidence type="ECO:0000256" key="11">
    <source>
        <dbReference type="SAM" id="MobiDB-lite"/>
    </source>
</evidence>
<evidence type="ECO:0000256" key="3">
    <source>
        <dbReference type="ARBA" id="ARBA00022475"/>
    </source>
</evidence>
<organism evidence="14 15">
    <name type="scientific">Hyaloscypha variabilis (strain UAMH 11265 / GT02V1 / F)</name>
    <name type="common">Meliniomyces variabilis</name>
    <dbReference type="NCBI Taxonomy" id="1149755"/>
    <lineage>
        <taxon>Eukaryota</taxon>
        <taxon>Fungi</taxon>
        <taxon>Dikarya</taxon>
        <taxon>Ascomycota</taxon>
        <taxon>Pezizomycotina</taxon>
        <taxon>Leotiomycetes</taxon>
        <taxon>Helotiales</taxon>
        <taxon>Hyaloscyphaceae</taxon>
        <taxon>Hyaloscypha</taxon>
        <taxon>Hyaloscypha variabilis</taxon>
    </lineage>
</organism>
<keyword evidence="15" id="KW-1185">Reference proteome</keyword>
<dbReference type="InterPro" id="IPR004835">
    <property type="entry name" value="Chitin_synth"/>
</dbReference>
<dbReference type="STRING" id="1149755.A0A2J6S069"/>
<feature type="transmembrane region" description="Helical" evidence="12">
    <location>
        <begin position="1387"/>
        <end position="1404"/>
    </location>
</feature>
<evidence type="ECO:0000256" key="10">
    <source>
        <dbReference type="ARBA" id="ARBA00038055"/>
    </source>
</evidence>
<evidence type="ECO:0000256" key="8">
    <source>
        <dbReference type="ARBA" id="ARBA00023136"/>
    </source>
</evidence>
<dbReference type="PANTHER" id="PTHR22914:SF11">
    <property type="entry name" value="CHITIN SYNTHASE B"/>
    <property type="match status" value="1"/>
</dbReference>
<feature type="region of interest" description="Disordered" evidence="11">
    <location>
        <begin position="1416"/>
        <end position="1436"/>
    </location>
</feature>
<evidence type="ECO:0000256" key="7">
    <source>
        <dbReference type="ARBA" id="ARBA00022989"/>
    </source>
</evidence>
<comment type="similarity">
    <text evidence="10">Belongs to the chitin synthase family. Class III subfamily.</text>
</comment>
<feature type="compositionally biased region" description="Low complexity" evidence="11">
    <location>
        <begin position="109"/>
        <end position="120"/>
    </location>
</feature>
<feature type="compositionally biased region" description="Polar residues" evidence="11">
    <location>
        <begin position="662"/>
        <end position="678"/>
    </location>
</feature>
<dbReference type="InterPro" id="IPR036844">
    <property type="entry name" value="Hint_dom_sf"/>
</dbReference>
<feature type="transmembrane region" description="Helical" evidence="12">
    <location>
        <begin position="1274"/>
        <end position="1291"/>
    </location>
</feature>
<dbReference type="InterPro" id="IPR029044">
    <property type="entry name" value="Nucleotide-diphossugar_trans"/>
</dbReference>
<dbReference type="GO" id="GO:0030428">
    <property type="term" value="C:cell septum"/>
    <property type="evidence" value="ECO:0007669"/>
    <property type="project" value="TreeGrafter"/>
</dbReference>
<dbReference type="PANTHER" id="PTHR22914">
    <property type="entry name" value="CHITIN SYNTHASE"/>
    <property type="match status" value="1"/>
</dbReference>
<feature type="region of interest" description="Disordered" evidence="11">
    <location>
        <begin position="86"/>
        <end position="136"/>
    </location>
</feature>
<evidence type="ECO:0000256" key="4">
    <source>
        <dbReference type="ARBA" id="ARBA00022676"/>
    </source>
</evidence>
<dbReference type="GO" id="GO:0005886">
    <property type="term" value="C:plasma membrane"/>
    <property type="evidence" value="ECO:0007669"/>
    <property type="project" value="UniProtKB-SubCell"/>
</dbReference>
<dbReference type="GO" id="GO:0006031">
    <property type="term" value="P:chitin biosynthetic process"/>
    <property type="evidence" value="ECO:0007669"/>
    <property type="project" value="TreeGrafter"/>
</dbReference>
<dbReference type="InterPro" id="IPR013616">
    <property type="entry name" value="Chitin_synth_N"/>
</dbReference>
<evidence type="ECO:0000256" key="5">
    <source>
        <dbReference type="ARBA" id="ARBA00022679"/>
    </source>
</evidence>
<sequence length="1555" mass="174450">MAYPGDGGYQEHKLQDLNPSSGYHMPPQDDEDGNIPLLHQPPNVPFANPYDAQTRTLHGTPPARPVSTYSLTESYALPGGDITPAYSNEYRGGASEYGHQLEDPTYQRSDSPSSKAESSSTEAWRQRQAPNAGGLKRYATRKVKLVQGAVLSVDHPVPSAIKNAIQAKYRQDLEGGSEEFSTMRYTAATCDPDEFTLKNGYNLRPAMYNRHTELLIAITYYNEDKQLTARTLHGVMTNIRDIVNLKKSDFWNVGGPAWQKIVVCLVFDGIDPCDKDTLDLLATIGVYQDGVMKKDVDGKETVAHIFEYTTQLSVTASQQLVRPGDDNKDSLPPVQMIFCLKQKNSKKINSHRWLFNAFGRLLNPEVCILLDAGTKPGPKSLLSLWEGFYNDKDLGGACGEIHAMLGNTCLSPDTVVRTTQGPKAIRDIAVGDLLFDHQDSPVQCLAAEAIQNSPSMKKVTYTEYNSLKKTSFTCTPDHIMTLLAYGVKPGFSDKGLGVYWYTRCDRSEYKKEIEALNWDTVMHSLYTEVSQLKGRIPTDAEVRQYLSGITRKPVVSDSEAESFGEEDVENTQSPGLLKLLDKLKSMDTNLDDCDTSMIRLVLQEHMDDYLENRMPEHEEVPDAEDIFIDLDASRKRKIGSITLASSTTDKTWRPTPELLSSPPRSSQKVDDSQSQGSSYVSVAVPDDHMDKFAAVRDKLDNPTPGSKCSKHPNCKGFRRTQVRFKTKEQAELALELLSGDDFRVVDRCAVQETEIFTMTMQEYLASCTAPVEQKFRKLRLYRAPLVFEPYHGEVAAVPIDAYWLGSWFGDGNKHKPSIISTDRELKVYLQSYVNRLNSDKPAGAADLQVSEEHTKSPGDSTMFQGKAITATMDLWTWSITSTSSKKNNWTPIRQGLNDLGLLGDKSGGIPDCYMNADEDTRLAFLAGLIDTDGWLDTRTQCYGFSQTTYEHKKLVEDALKLATSCGIQCTGIDERQQSGAIEPSWRFYMSKGSEKFQHHILLPRKRLNMSERVRYNRDVRTFDVEDIGAGEYRLIEVSGQLYQLVDRTVVHNCRKLLNPLVAAQNFEYKISNILDKPLESSFGYVSVLPGAFSAYRFRAIMGRPLEQYFHGDHTLSKRYGKKGIEGMNIFKKNMFLAEDRILCFELVAKAGSKWHLTYIKAAKGETDVPEGAAEFIGQRRRWLNGSFAASMYSIMHFGRMYKSGHNIIRMFFFHIQLLYNIFTVFLSWFMLASFYLTTTVIMDLVGTPTAASATSAEHHGWPFGDTATPIVNTVLKYLYLAFLLVQFVLALGNRPKGSKATYIISFMVFGVINAYLIVLSMYLAVRGISGSSIQTDSVDDFFKSFFGNSGSSGGIIIIALLATFGLYFVASFLYLDPWHMFTSFGQYLLLMSSYINILMVYAFSNWHDVSWGTKGSDKADALPSAKTTKADGNSAEIEEIDRPQEDIDSQFEATVKRALRPYVPVVEDEKRTLEDSYKSFRTKLLITWIFSNAILAVLITSDSIDKFGFAETAAVRTQKFFTILLYATAILSCVRFAGALWFLGRSGIMCCFSRR</sequence>
<dbReference type="InterPro" id="IPR027434">
    <property type="entry name" value="Homing_endonucl"/>
</dbReference>
<dbReference type="PROSITE" id="PS50819">
    <property type="entry name" value="INTEIN_ENDONUCLEASE"/>
    <property type="match status" value="1"/>
</dbReference>
<feature type="transmembrane region" description="Helical" evidence="12">
    <location>
        <begin position="1211"/>
        <end position="1236"/>
    </location>
</feature>
<name>A0A2J6S069_HYAVF</name>
<evidence type="ECO:0000313" key="14">
    <source>
        <dbReference type="EMBL" id="PMD44157.1"/>
    </source>
</evidence>